<dbReference type="PANTHER" id="PTHR31093">
    <property type="entry name" value="CELL SURFACE GLYCOPROTEIN GP138-RELATED-RELATED"/>
    <property type="match status" value="1"/>
</dbReference>
<reference evidence="4 5" key="1">
    <citation type="journal article" date="2005" name="Nature">
        <title>The genome of the social amoeba Dictyostelium discoideum.</title>
        <authorList>
            <consortium name="The Dictyostelium discoideum Sequencing Consortium"/>
            <person name="Eichinger L."/>
            <person name="Pachebat J.A."/>
            <person name="Glockner G."/>
            <person name="Rajandream M.A."/>
            <person name="Sucgang R."/>
            <person name="Berriman M."/>
            <person name="Song J."/>
            <person name="Olsen R."/>
            <person name="Szafranski K."/>
            <person name="Xu Q."/>
            <person name="Tunggal B."/>
            <person name="Kummerfeld S."/>
            <person name="Madera M."/>
            <person name="Konfortov B.A."/>
            <person name="Rivero F."/>
            <person name="Bankier A.T."/>
            <person name="Lehmann R."/>
            <person name="Hamlin N."/>
            <person name="Davies R."/>
            <person name="Gaudet P."/>
            <person name="Fey P."/>
            <person name="Pilcher K."/>
            <person name="Chen G."/>
            <person name="Saunders D."/>
            <person name="Sodergren E."/>
            <person name="Davis P."/>
            <person name="Kerhornou A."/>
            <person name="Nie X."/>
            <person name="Hall N."/>
            <person name="Anjard C."/>
            <person name="Hemphill L."/>
            <person name="Bason N."/>
            <person name="Farbrother P."/>
            <person name="Desany B."/>
            <person name="Just E."/>
            <person name="Morio T."/>
            <person name="Rost R."/>
            <person name="Churcher C."/>
            <person name="Cooper J."/>
            <person name="Haydock S."/>
            <person name="van Driessche N."/>
            <person name="Cronin A."/>
            <person name="Goodhead I."/>
            <person name="Muzny D."/>
            <person name="Mourier T."/>
            <person name="Pain A."/>
            <person name="Lu M."/>
            <person name="Harper D."/>
            <person name="Lindsay R."/>
            <person name="Hauser H."/>
            <person name="James K."/>
            <person name="Quiles M."/>
            <person name="Madan Babu M."/>
            <person name="Saito T."/>
            <person name="Buchrieser C."/>
            <person name="Wardroper A."/>
            <person name="Felder M."/>
            <person name="Thangavelu M."/>
            <person name="Johnson D."/>
            <person name="Knights A."/>
            <person name="Loulseged H."/>
            <person name="Mungall K."/>
            <person name="Oliver K."/>
            <person name="Price C."/>
            <person name="Quail M.A."/>
            <person name="Urushihara H."/>
            <person name="Hernandez J."/>
            <person name="Rabbinowitsch E."/>
            <person name="Steffen D."/>
            <person name="Sanders M."/>
            <person name="Ma J."/>
            <person name="Kohara Y."/>
            <person name="Sharp S."/>
            <person name="Simmonds M."/>
            <person name="Spiegler S."/>
            <person name="Tivey A."/>
            <person name="Sugano S."/>
            <person name="White B."/>
            <person name="Walker D."/>
            <person name="Woodward J."/>
            <person name="Winckler T."/>
            <person name="Tanaka Y."/>
            <person name="Shaulsky G."/>
            <person name="Schleicher M."/>
            <person name="Weinstock G."/>
            <person name="Rosenthal A."/>
            <person name="Cox E.C."/>
            <person name="Chisholm R.L."/>
            <person name="Gibbs R."/>
            <person name="Loomis W.F."/>
            <person name="Platzer M."/>
            <person name="Kay R.R."/>
            <person name="Williams J."/>
            <person name="Dear P.H."/>
            <person name="Noegel A.A."/>
            <person name="Barrell B."/>
            <person name="Kuspa A."/>
        </authorList>
    </citation>
    <scope>NUCLEOTIDE SEQUENCE [LARGE SCALE GENOMIC DNA]</scope>
    <source>
        <strain evidence="4 5">AX4</strain>
    </source>
</reference>
<dbReference type="RefSeq" id="XP_643289.1">
    <property type="nucleotide sequence ID" value="XM_638197.1"/>
</dbReference>
<dbReference type="FunCoup" id="Q552I0">
    <property type="interactions" value="36"/>
</dbReference>
<dbReference type="Gene3D" id="2.60.40.10">
    <property type="entry name" value="Immunoglobulins"/>
    <property type="match status" value="1"/>
</dbReference>
<evidence type="ECO:0000313" key="4">
    <source>
        <dbReference type="EMBL" id="EAL69403.1"/>
    </source>
</evidence>
<dbReference type="PaxDb" id="44689-DDB0203512"/>
<feature type="compositionally biased region" description="Low complexity" evidence="1">
    <location>
        <begin position="1077"/>
        <end position="1148"/>
    </location>
</feature>
<dbReference type="SUPFAM" id="SSF81296">
    <property type="entry name" value="E set domains"/>
    <property type="match status" value="1"/>
</dbReference>
<dbReference type="KEGG" id="ddi:DDB_G0276207"/>
<dbReference type="GO" id="GO:0006907">
    <property type="term" value="P:pinocytosis"/>
    <property type="evidence" value="ECO:0000318"/>
    <property type="project" value="GO_Central"/>
</dbReference>
<dbReference type="GlyGen" id="Q552I0">
    <property type="glycosylation" value="1 site"/>
</dbReference>
<dbReference type="AlphaFoldDB" id="Q552I0"/>
<feature type="domain" description="IPT/TIG" evidence="3">
    <location>
        <begin position="125"/>
        <end position="193"/>
    </location>
</feature>
<proteinExistence type="predicted"/>
<dbReference type="InParanoid" id="Q552I0"/>
<keyword evidence="2" id="KW-0732">Signal</keyword>
<dbReference type="HOGENOM" id="CLU_272425_0_0_1"/>
<dbReference type="InterPro" id="IPR013783">
    <property type="entry name" value="Ig-like_fold"/>
</dbReference>
<dbReference type="InterPro" id="IPR014756">
    <property type="entry name" value="Ig_E-set"/>
</dbReference>
<dbReference type="InterPro" id="IPR002909">
    <property type="entry name" value="IPT_dom"/>
</dbReference>
<dbReference type="Proteomes" id="UP000002195">
    <property type="component" value="Unassembled WGS sequence"/>
</dbReference>
<dbReference type="VEuPathDB" id="AmoebaDB:DDB_G0276207"/>
<evidence type="ECO:0000256" key="1">
    <source>
        <dbReference type="SAM" id="MobiDB-lite"/>
    </source>
</evidence>
<evidence type="ECO:0000256" key="2">
    <source>
        <dbReference type="SAM" id="SignalP"/>
    </source>
</evidence>
<dbReference type="GeneID" id="8620333"/>
<dbReference type="InterPro" id="IPR053133">
    <property type="entry name" value="Sexual_fusion_gp"/>
</dbReference>
<sequence>MKIQLILILCLFYFIKLNNSQATIFDTYTWTGDVGNYSIVLTGTGFSTEDNFVNVNGIASICSRPTIVGTYQRLVCPPSTINTNVVEGGDLVVFMRTYIGGPNSNTQNWKLFKKITVTLNDVITAGGPVTLNGQFLNVDTSLRVKIQDVDCQVLSVTPTQLRFISPQKSSSGSNTFSLIVGGFEYTANINYVYGTAPIFDNKYSWKTVDGKSVLALSGKYFSQFSNNIINVNGNEYTASITNAAFGTQTSISLLSDVPTNSIAVGASFQVSVKVGGQSSDTKSFNFFKPSVTKTTSLLDIGGVAVFEGTFGMGEVSSIRSLTIGSITPVIQTLNTTAIKFQYSSQNAGTYNMILNMGGCESITSITYSTTPAPIISKYTWQQSSNILNLFGQWFGYYVSNLVYINNGNANTIQTATLSSGYDVLSLSPSVLPSIGDSFTVKVTVNGRSTTSNFVYIQSVSMTTQSLIKTGGIATFTGLYTVSNPNVVSLKIDGTQCQISVISPNSIKFKYPSKAIGQYSLLINIGGFEYTTTVQYIDPPTPTLSNSYRWSNTGELIFTGTGISYVNQNQLIINGVPYDATLAVDSQVPGFDDITFTSSSLPTTLLQEDQLFTVQVSTNGLVSNIVTFNFIKKIIMNVTDIYSISGYKGSAYTNFTGTFGTSNTSIVSLTIDNVPCTIYSISPTSIVFSNNFNINLGNCILLLNIGGLVYSTSINVVVVPNPKLLTTYNWISNDNMVFYGSTFCHNAENIANINGVGYGTSYAYSINGIDQIYFDVNLLISSLTIGQPFTVKVHSGVGYSNLVSFLYIKSISINTVGIYNIDGLGSLSTIFYGSFSTSDSNFVSLYIGEVECTINSISPTLINFSHTSNFKLGSNDLHINIGGFEYTTTVYVMSAPTPILLNSYYWSEDDNLILKGSTFNYKSQNKVNINSVDFNSPPAFSNNSIDQIKFNDNSTTSSLTIGQSFTVYVNNGFENSNSITFIYLKSISINTQSLNNTGGDATFSGDFYVSDTSLVSLLIDNVDVQVTHISPNNISFQYPAKSNGEYNLFINIGGFEYLTTLQYVTKPTPSPSQTSDSQTTGSQTAGTQTTGTQTTTTQTTGTQTTGTQTTGTQTTGTQTTGTQTTGTQTTGTQTTGIQTTGTQTTGTQTSSKPDEPSDEEHLSVSFKLPISFILTQFSLFLLLLLLL</sequence>
<feature type="domain" description="IPT/TIG" evidence="3">
    <location>
        <begin position="456"/>
        <end position="534"/>
    </location>
</feature>
<gene>
    <name evidence="4" type="ORF">DDB_G0276207</name>
</gene>
<feature type="compositionally biased region" description="Polar residues" evidence="1">
    <location>
        <begin position="1066"/>
        <end position="1076"/>
    </location>
</feature>
<evidence type="ECO:0000259" key="3">
    <source>
        <dbReference type="Pfam" id="PF01833"/>
    </source>
</evidence>
<organism evidence="4 5">
    <name type="scientific">Dictyostelium discoideum</name>
    <name type="common">Social amoeba</name>
    <dbReference type="NCBI Taxonomy" id="44689"/>
    <lineage>
        <taxon>Eukaryota</taxon>
        <taxon>Amoebozoa</taxon>
        <taxon>Evosea</taxon>
        <taxon>Eumycetozoa</taxon>
        <taxon>Dictyostelia</taxon>
        <taxon>Dictyosteliales</taxon>
        <taxon>Dictyosteliaceae</taxon>
        <taxon>Dictyostelium</taxon>
    </lineage>
</organism>
<dbReference type="EMBL" id="AAFI02000014">
    <property type="protein sequence ID" value="EAL69403.1"/>
    <property type="molecule type" value="Genomic_DNA"/>
</dbReference>
<accession>Q552I0</accession>
<comment type="caution">
    <text evidence="4">The sequence shown here is derived from an EMBL/GenBank/DDBJ whole genome shotgun (WGS) entry which is preliminary data.</text>
</comment>
<protein>
    <recommendedName>
        <fullName evidence="3">IPT/TIG domain-containing protein</fullName>
    </recommendedName>
</protein>
<dbReference type="GO" id="GO:0045335">
    <property type="term" value="C:phagocytic vesicle"/>
    <property type="evidence" value="ECO:0000318"/>
    <property type="project" value="GO_Central"/>
</dbReference>
<dbReference type="Pfam" id="PF01833">
    <property type="entry name" value="TIG"/>
    <property type="match status" value="2"/>
</dbReference>
<name>Q552I0_DICDI</name>
<evidence type="ECO:0000313" key="5">
    <source>
        <dbReference type="Proteomes" id="UP000002195"/>
    </source>
</evidence>
<feature type="signal peptide" evidence="2">
    <location>
        <begin position="1"/>
        <end position="20"/>
    </location>
</feature>
<keyword evidence="5" id="KW-1185">Reference proteome</keyword>
<dbReference type="PANTHER" id="PTHR31093:SF4">
    <property type="entry name" value="CELL SURFACE GLYCOPROTEIN-RELATED"/>
    <property type="match status" value="1"/>
</dbReference>
<feature type="chain" id="PRO_5004250397" description="IPT/TIG domain-containing protein" evidence="2">
    <location>
        <begin position="21"/>
        <end position="1186"/>
    </location>
</feature>
<dbReference type="GO" id="GO:0005886">
    <property type="term" value="C:plasma membrane"/>
    <property type="evidence" value="ECO:0000318"/>
    <property type="project" value="GO_Central"/>
</dbReference>
<feature type="region of interest" description="Disordered" evidence="1">
    <location>
        <begin position="1066"/>
        <end position="1158"/>
    </location>
</feature>